<keyword evidence="4" id="KW-1185">Reference proteome</keyword>
<keyword evidence="2" id="KW-0472">Membrane</keyword>
<accession>A0ABT8GE31</accession>
<evidence type="ECO:0008006" key="5">
    <source>
        <dbReference type="Google" id="ProtNLM"/>
    </source>
</evidence>
<keyword evidence="2" id="KW-0812">Transmembrane</keyword>
<evidence type="ECO:0000256" key="2">
    <source>
        <dbReference type="SAM" id="Phobius"/>
    </source>
</evidence>
<keyword evidence="2" id="KW-1133">Transmembrane helix</keyword>
<evidence type="ECO:0000313" key="3">
    <source>
        <dbReference type="EMBL" id="MDN4479680.1"/>
    </source>
</evidence>
<dbReference type="Proteomes" id="UP001172708">
    <property type="component" value="Unassembled WGS sequence"/>
</dbReference>
<dbReference type="RefSeq" id="WP_301140864.1">
    <property type="nucleotide sequence ID" value="NZ_JAUHQA010000001.1"/>
</dbReference>
<feature type="region of interest" description="Disordered" evidence="1">
    <location>
        <begin position="38"/>
        <end position="61"/>
    </location>
</feature>
<evidence type="ECO:0000256" key="1">
    <source>
        <dbReference type="SAM" id="MobiDB-lite"/>
    </source>
</evidence>
<sequence length="61" mass="6348">MANPLVPAVYDVIWTLAVLAIPTAIVVTIVLVVRRSRAHGEGSGALQANTDVTGPRDTPLA</sequence>
<dbReference type="EMBL" id="JAUHQA010000001">
    <property type="protein sequence ID" value="MDN4479680.1"/>
    <property type="molecule type" value="Genomic_DNA"/>
</dbReference>
<gene>
    <name evidence="3" type="ORF">QQX02_01905</name>
</gene>
<organism evidence="3 4">
    <name type="scientific">Demequina muriae</name>
    <dbReference type="NCBI Taxonomy" id="3051664"/>
    <lineage>
        <taxon>Bacteria</taxon>
        <taxon>Bacillati</taxon>
        <taxon>Actinomycetota</taxon>
        <taxon>Actinomycetes</taxon>
        <taxon>Micrococcales</taxon>
        <taxon>Demequinaceae</taxon>
        <taxon>Demequina</taxon>
    </lineage>
</organism>
<comment type="caution">
    <text evidence="3">The sequence shown here is derived from an EMBL/GenBank/DDBJ whole genome shotgun (WGS) entry which is preliminary data.</text>
</comment>
<feature type="transmembrane region" description="Helical" evidence="2">
    <location>
        <begin position="12"/>
        <end position="33"/>
    </location>
</feature>
<evidence type="ECO:0000313" key="4">
    <source>
        <dbReference type="Proteomes" id="UP001172708"/>
    </source>
</evidence>
<name>A0ABT8GE31_9MICO</name>
<proteinExistence type="predicted"/>
<protein>
    <recommendedName>
        <fullName evidence="5">Cytochrome oxidase subunit II transmembrane region profile domain-containing protein</fullName>
    </recommendedName>
</protein>
<reference evidence="3" key="1">
    <citation type="submission" date="2023-06" db="EMBL/GenBank/DDBJ databases">
        <title>Egi l300058.</title>
        <authorList>
            <person name="Gao L."/>
            <person name="Fang B.-Z."/>
            <person name="Li W.-J."/>
        </authorList>
    </citation>
    <scope>NUCLEOTIDE SEQUENCE</scope>
    <source>
        <strain evidence="3">EGI L300058</strain>
    </source>
</reference>